<accession>A0A3B0TP79</accession>
<dbReference type="PANTHER" id="PTHR11360">
    <property type="entry name" value="MONOCARBOXYLATE TRANSPORTER"/>
    <property type="match status" value="1"/>
</dbReference>
<feature type="transmembrane region" description="Helical" evidence="1">
    <location>
        <begin position="311"/>
        <end position="332"/>
    </location>
</feature>
<evidence type="ECO:0000259" key="2">
    <source>
        <dbReference type="PROSITE" id="PS50850"/>
    </source>
</evidence>
<reference evidence="3" key="1">
    <citation type="submission" date="2018-06" db="EMBL/GenBank/DDBJ databases">
        <authorList>
            <person name="Zhirakovskaya E."/>
        </authorList>
    </citation>
    <scope>NUCLEOTIDE SEQUENCE</scope>
</reference>
<feature type="transmembrane region" description="Helical" evidence="1">
    <location>
        <begin position="142"/>
        <end position="162"/>
    </location>
</feature>
<feature type="transmembrane region" description="Helical" evidence="1">
    <location>
        <begin position="284"/>
        <end position="305"/>
    </location>
</feature>
<dbReference type="InterPro" id="IPR036259">
    <property type="entry name" value="MFS_trans_sf"/>
</dbReference>
<feature type="transmembrane region" description="Helical" evidence="1">
    <location>
        <begin position="83"/>
        <end position="101"/>
    </location>
</feature>
<dbReference type="InterPro" id="IPR011701">
    <property type="entry name" value="MFS"/>
</dbReference>
<protein>
    <submittedName>
        <fullName evidence="3">Uncharacterized MFS-type transporter</fullName>
    </submittedName>
</protein>
<gene>
    <name evidence="3" type="ORF">MNBD_ALPHA11-1016</name>
</gene>
<dbReference type="Pfam" id="PF07690">
    <property type="entry name" value="MFS_1"/>
    <property type="match status" value="1"/>
</dbReference>
<dbReference type="EMBL" id="UOEQ01000064">
    <property type="protein sequence ID" value="VAW15167.1"/>
    <property type="molecule type" value="Genomic_DNA"/>
</dbReference>
<evidence type="ECO:0000313" key="3">
    <source>
        <dbReference type="EMBL" id="VAW15167.1"/>
    </source>
</evidence>
<dbReference type="PROSITE" id="PS50850">
    <property type="entry name" value="MFS"/>
    <property type="match status" value="1"/>
</dbReference>
<feature type="domain" description="Major facilitator superfamily (MFS) profile" evidence="2">
    <location>
        <begin position="14"/>
        <end position="399"/>
    </location>
</feature>
<keyword evidence="1" id="KW-0812">Transmembrane</keyword>
<dbReference type="AlphaFoldDB" id="A0A3B0TP79"/>
<dbReference type="CDD" id="cd17355">
    <property type="entry name" value="MFS_YcxA_like"/>
    <property type="match status" value="1"/>
</dbReference>
<feature type="transmembrane region" description="Helical" evidence="1">
    <location>
        <begin position="222"/>
        <end position="245"/>
    </location>
</feature>
<dbReference type="PANTHER" id="PTHR11360:SF284">
    <property type="entry name" value="EG:103B4.3 PROTEIN-RELATED"/>
    <property type="match status" value="1"/>
</dbReference>
<sequence length="407" mass="43123">MATDSLNKQFVLPLVATIIIGSIIALVAFGARSSFGIFTLPITEDLGFSRQTYGMAMAIQNLAWGIAQPFAGGFADKYGTGRVLVVGALIYAGGMIAMAMASSVGIFYLGAGLLVGIGVAATSFGIIMAAFGRLVPPEKRTLIFGVATAASSMGQFVFAPLGQAFISSFGWNMALIYIAALVLLIIPLAVALRGKTIKTKDEIVFPAKKALTMAWENPSFRLLTIGFFVCGFYLAFITIHLPPYLVQNGLSAEAGSWAIAIIGLFNVLGSLLAGYLGGKFPKQILLAAIYLIRVVATLAFLIIPVTLVSTYIFAAVLGLVWLATIPLTAGLVSQFFGPRYLGMLYGTVFLSHQLGSFFGVWLGGLVFDLTGSYNLLWILAAALSLISAALHIPIKERRVSAFFAPAT</sequence>
<dbReference type="SUPFAM" id="SSF103473">
    <property type="entry name" value="MFS general substrate transporter"/>
    <property type="match status" value="1"/>
</dbReference>
<feature type="transmembrane region" description="Helical" evidence="1">
    <location>
        <begin position="373"/>
        <end position="392"/>
    </location>
</feature>
<proteinExistence type="predicted"/>
<keyword evidence="1" id="KW-1133">Transmembrane helix</keyword>
<dbReference type="Gene3D" id="1.20.1250.20">
    <property type="entry name" value="MFS general substrate transporter like domains"/>
    <property type="match status" value="1"/>
</dbReference>
<organism evidence="3">
    <name type="scientific">hydrothermal vent metagenome</name>
    <dbReference type="NCBI Taxonomy" id="652676"/>
    <lineage>
        <taxon>unclassified sequences</taxon>
        <taxon>metagenomes</taxon>
        <taxon>ecological metagenomes</taxon>
    </lineage>
</organism>
<dbReference type="InterPro" id="IPR050327">
    <property type="entry name" value="Proton-linked_MCT"/>
</dbReference>
<feature type="transmembrane region" description="Helical" evidence="1">
    <location>
        <begin position="344"/>
        <end position="367"/>
    </location>
</feature>
<feature type="transmembrane region" description="Helical" evidence="1">
    <location>
        <begin position="107"/>
        <end position="130"/>
    </location>
</feature>
<evidence type="ECO:0000256" key="1">
    <source>
        <dbReference type="SAM" id="Phobius"/>
    </source>
</evidence>
<feature type="transmembrane region" description="Helical" evidence="1">
    <location>
        <begin position="257"/>
        <end position="277"/>
    </location>
</feature>
<dbReference type="GO" id="GO:0022857">
    <property type="term" value="F:transmembrane transporter activity"/>
    <property type="evidence" value="ECO:0007669"/>
    <property type="project" value="InterPro"/>
</dbReference>
<keyword evidence="1" id="KW-0472">Membrane</keyword>
<feature type="transmembrane region" description="Helical" evidence="1">
    <location>
        <begin position="174"/>
        <end position="192"/>
    </location>
</feature>
<dbReference type="InterPro" id="IPR020846">
    <property type="entry name" value="MFS_dom"/>
</dbReference>
<name>A0A3B0TP79_9ZZZZ</name>
<feature type="transmembrane region" description="Helical" evidence="1">
    <location>
        <begin position="12"/>
        <end position="31"/>
    </location>
</feature>